<dbReference type="OrthoDB" id="272512at2759"/>
<feature type="domain" description="EF-hand" evidence="18">
    <location>
        <begin position="401"/>
        <end position="436"/>
    </location>
</feature>
<comment type="subcellular location">
    <subcellularLocation>
        <location evidence="1">Membrane</location>
    </subcellularLocation>
</comment>
<accession>A0A6J2VVV8</accession>
<reference evidence="20" key="1">
    <citation type="submission" date="2025-08" db="UniProtKB">
        <authorList>
            <consortium name="RefSeq"/>
        </authorList>
    </citation>
    <scope>IDENTIFICATION</scope>
</reference>
<evidence type="ECO:0000256" key="8">
    <source>
        <dbReference type="ARBA" id="ARBA00022837"/>
    </source>
</evidence>
<evidence type="ECO:0000256" key="10">
    <source>
        <dbReference type="ARBA" id="ARBA00023098"/>
    </source>
</evidence>
<dbReference type="PROSITE" id="PS50222">
    <property type="entry name" value="EF_HAND_2"/>
    <property type="match status" value="1"/>
</dbReference>
<evidence type="ECO:0000256" key="7">
    <source>
        <dbReference type="ARBA" id="ARBA00022723"/>
    </source>
</evidence>
<keyword evidence="7" id="KW-0479">Metal-binding</keyword>
<keyword evidence="9 17" id="KW-1133">Transmembrane helix</keyword>
<keyword evidence="12" id="KW-0594">Phospholipid biosynthesis</keyword>
<keyword evidence="19" id="KW-1185">Reference proteome</keyword>
<feature type="compositionally biased region" description="Polar residues" evidence="16">
    <location>
        <begin position="487"/>
        <end position="519"/>
    </location>
</feature>
<dbReference type="FunCoup" id="A0A6J2VVV8">
    <property type="interactions" value="215"/>
</dbReference>
<dbReference type="GO" id="GO:0005509">
    <property type="term" value="F:calcium ion binding"/>
    <property type="evidence" value="ECO:0007669"/>
    <property type="project" value="InterPro"/>
</dbReference>
<keyword evidence="14 20" id="KW-0012">Acyltransferase</keyword>
<evidence type="ECO:0000256" key="14">
    <source>
        <dbReference type="ARBA" id="ARBA00023315"/>
    </source>
</evidence>
<feature type="region of interest" description="Disordered" evidence="16">
    <location>
        <begin position="483"/>
        <end position="523"/>
    </location>
</feature>
<evidence type="ECO:0000256" key="16">
    <source>
        <dbReference type="SAM" id="MobiDB-lite"/>
    </source>
</evidence>
<protein>
    <submittedName>
        <fullName evidence="20">Lysophospholipid acyltransferase LPCAT4</fullName>
    </submittedName>
</protein>
<gene>
    <name evidence="20" type="primary">lpcat4</name>
</gene>
<comment type="pathway">
    <text evidence="2">Lipid metabolism; phospholipid metabolism.</text>
</comment>
<keyword evidence="6 17" id="KW-0812">Transmembrane</keyword>
<dbReference type="InterPro" id="IPR002123">
    <property type="entry name" value="Plipid/glycerol_acylTrfase"/>
</dbReference>
<dbReference type="InParanoid" id="A0A6J2VVV8"/>
<evidence type="ECO:0000313" key="20">
    <source>
        <dbReference type="RefSeq" id="XP_030635306.1"/>
    </source>
</evidence>
<dbReference type="Proteomes" id="UP000504632">
    <property type="component" value="Chromosome 7"/>
</dbReference>
<dbReference type="PANTHER" id="PTHR23063">
    <property type="entry name" value="PHOSPHOLIPID ACYLTRANSFERASE"/>
    <property type="match status" value="1"/>
</dbReference>
<feature type="transmembrane region" description="Helical" evidence="17">
    <location>
        <begin position="32"/>
        <end position="56"/>
    </location>
</feature>
<dbReference type="InterPro" id="IPR045252">
    <property type="entry name" value="LPCAT1-like"/>
</dbReference>
<dbReference type="SUPFAM" id="SSF47473">
    <property type="entry name" value="EF-hand"/>
    <property type="match status" value="1"/>
</dbReference>
<sequence length="553" mass="60824">MERCHGHSPTQEYPHPFVHEVKVTTAQKIRGIILGSVLFPVRVTLATLFFLIMWPIARLRLAGLSEEERAKPVEGWRHWLFHHVILFLSRAVFFSVGFLWIKVKGRRAGLTEAPVLAVAPHSGFLDMLVLCPAGLATVVSRSENTKLPVIGALLEFNQSVLVNRKDPESRKKCVAQIKERLTSEGYWPQMLMFPEGTTTNGRALIKFKPGAFLAGVPVQPVLLHYPNKLDTVRWTWKGTTWVQSLWHTTSQFYTNVTVEFLPVYTPSEEEKENPELYADNVQKLMAKALGVPATDYVMEGRYPVNKLGGLSLPLESPARETLKKLNNNGLSTAQVETVINSMIDSCQSSQGTMVTADHLTTLLGLSNRETAKEISALYSKDDKVDLRQICLSVSAVSGLRSLESLLHTAFTLYDSDSDGVLSAEDLSDLMGALIGVPQYNTAEMYAELTTRGQPSEAALKELLTTHPTYSRVISEYLQSEEEGLKTETLSTANGKTQNRTEHGISNGTSNGKPNGSANGIFNGRSIGESNGIFNGRSIGESNGISNGVSKMAD</sequence>
<dbReference type="GO" id="GO:0008654">
    <property type="term" value="P:phospholipid biosynthetic process"/>
    <property type="evidence" value="ECO:0007669"/>
    <property type="project" value="UniProtKB-KW"/>
</dbReference>
<dbReference type="GO" id="GO:0042171">
    <property type="term" value="F:lysophosphatidic acid acyltransferase activity"/>
    <property type="evidence" value="ECO:0007669"/>
    <property type="project" value="TreeGrafter"/>
</dbReference>
<keyword evidence="8" id="KW-0106">Calcium</keyword>
<name>A0A6J2VVV8_CHACN</name>
<evidence type="ECO:0000259" key="18">
    <source>
        <dbReference type="PROSITE" id="PS50222"/>
    </source>
</evidence>
<dbReference type="GO" id="GO:0016020">
    <property type="term" value="C:membrane"/>
    <property type="evidence" value="ECO:0007669"/>
    <property type="project" value="UniProtKB-SubCell"/>
</dbReference>
<evidence type="ECO:0000256" key="15">
    <source>
        <dbReference type="ARBA" id="ARBA00025707"/>
    </source>
</evidence>
<dbReference type="RefSeq" id="XP_030635306.1">
    <property type="nucleotide sequence ID" value="XM_030779446.1"/>
</dbReference>
<evidence type="ECO:0000256" key="9">
    <source>
        <dbReference type="ARBA" id="ARBA00022989"/>
    </source>
</evidence>
<evidence type="ECO:0000256" key="4">
    <source>
        <dbReference type="ARBA" id="ARBA00022516"/>
    </source>
</evidence>
<dbReference type="InterPro" id="IPR018247">
    <property type="entry name" value="EF_Hand_1_Ca_BS"/>
</dbReference>
<keyword evidence="10" id="KW-0443">Lipid metabolism</keyword>
<keyword evidence="13" id="KW-1208">Phospholipid metabolism</keyword>
<feature type="transmembrane region" description="Helical" evidence="17">
    <location>
        <begin position="76"/>
        <end position="101"/>
    </location>
</feature>
<dbReference type="PROSITE" id="PS00018">
    <property type="entry name" value="EF_HAND_1"/>
    <property type="match status" value="1"/>
</dbReference>
<comment type="similarity">
    <text evidence="3">Belongs to the 1-acyl-sn-glycerol-3-phosphate acyltransferase family.</text>
</comment>
<evidence type="ECO:0000256" key="11">
    <source>
        <dbReference type="ARBA" id="ARBA00023136"/>
    </source>
</evidence>
<dbReference type="Pfam" id="PF01553">
    <property type="entry name" value="Acyltransferase"/>
    <property type="match status" value="1"/>
</dbReference>
<proteinExistence type="inferred from homology"/>
<dbReference type="SMART" id="SM00563">
    <property type="entry name" value="PlsC"/>
    <property type="match status" value="1"/>
</dbReference>
<dbReference type="GO" id="GO:0036151">
    <property type="term" value="P:phosphatidylcholine acyl-chain remodeling"/>
    <property type="evidence" value="ECO:0007669"/>
    <property type="project" value="TreeGrafter"/>
</dbReference>
<comment type="pathway">
    <text evidence="15">Phospholipid metabolism.</text>
</comment>
<evidence type="ECO:0000256" key="5">
    <source>
        <dbReference type="ARBA" id="ARBA00022679"/>
    </source>
</evidence>
<evidence type="ECO:0000256" key="17">
    <source>
        <dbReference type="SAM" id="Phobius"/>
    </source>
</evidence>
<evidence type="ECO:0000256" key="6">
    <source>
        <dbReference type="ARBA" id="ARBA00022692"/>
    </source>
</evidence>
<dbReference type="Gene3D" id="1.10.238.10">
    <property type="entry name" value="EF-hand"/>
    <property type="match status" value="1"/>
</dbReference>
<keyword evidence="11 17" id="KW-0472">Membrane</keyword>
<dbReference type="UniPathway" id="UPA00085"/>
<keyword evidence="5" id="KW-0808">Transferase</keyword>
<dbReference type="GeneID" id="115816493"/>
<organism evidence="19 20">
    <name type="scientific">Chanos chanos</name>
    <name type="common">Milkfish</name>
    <name type="synonym">Mugil chanos</name>
    <dbReference type="NCBI Taxonomy" id="29144"/>
    <lineage>
        <taxon>Eukaryota</taxon>
        <taxon>Metazoa</taxon>
        <taxon>Chordata</taxon>
        <taxon>Craniata</taxon>
        <taxon>Vertebrata</taxon>
        <taxon>Euteleostomi</taxon>
        <taxon>Actinopterygii</taxon>
        <taxon>Neopterygii</taxon>
        <taxon>Teleostei</taxon>
        <taxon>Ostariophysi</taxon>
        <taxon>Gonorynchiformes</taxon>
        <taxon>Chanidae</taxon>
        <taxon>Chanos</taxon>
    </lineage>
</organism>
<evidence type="ECO:0000256" key="1">
    <source>
        <dbReference type="ARBA" id="ARBA00004370"/>
    </source>
</evidence>
<dbReference type="GO" id="GO:0005783">
    <property type="term" value="C:endoplasmic reticulum"/>
    <property type="evidence" value="ECO:0007669"/>
    <property type="project" value="TreeGrafter"/>
</dbReference>
<dbReference type="GO" id="GO:0047184">
    <property type="term" value="F:1-acylglycerophosphocholine O-acyltransferase activity"/>
    <property type="evidence" value="ECO:0007669"/>
    <property type="project" value="TreeGrafter"/>
</dbReference>
<evidence type="ECO:0000256" key="3">
    <source>
        <dbReference type="ARBA" id="ARBA00008655"/>
    </source>
</evidence>
<dbReference type="InterPro" id="IPR011992">
    <property type="entry name" value="EF-hand-dom_pair"/>
</dbReference>
<dbReference type="PANTHER" id="PTHR23063:SF7">
    <property type="entry name" value="LYSOPHOSPHOLIPID ACYLTRANSFERASE LPCAT4"/>
    <property type="match status" value="1"/>
</dbReference>
<keyword evidence="4" id="KW-0444">Lipid biosynthesis</keyword>
<dbReference type="InterPro" id="IPR002048">
    <property type="entry name" value="EF_hand_dom"/>
</dbReference>
<evidence type="ECO:0000256" key="12">
    <source>
        <dbReference type="ARBA" id="ARBA00023209"/>
    </source>
</evidence>
<dbReference type="SUPFAM" id="SSF69593">
    <property type="entry name" value="Glycerol-3-phosphate (1)-acyltransferase"/>
    <property type="match status" value="1"/>
</dbReference>
<dbReference type="CDD" id="cd07991">
    <property type="entry name" value="LPLAT_LPCAT1-like"/>
    <property type="match status" value="1"/>
</dbReference>
<dbReference type="AlphaFoldDB" id="A0A6J2VVV8"/>
<evidence type="ECO:0000256" key="13">
    <source>
        <dbReference type="ARBA" id="ARBA00023264"/>
    </source>
</evidence>
<evidence type="ECO:0000313" key="19">
    <source>
        <dbReference type="Proteomes" id="UP000504632"/>
    </source>
</evidence>
<evidence type="ECO:0000256" key="2">
    <source>
        <dbReference type="ARBA" id="ARBA00005074"/>
    </source>
</evidence>
<dbReference type="CTD" id="254531"/>